<protein>
    <submittedName>
        <fullName evidence="2">Uncharacterized protein</fullName>
    </submittedName>
</protein>
<dbReference type="Proteomes" id="UP000075755">
    <property type="component" value="Plasmid pAA01"/>
</dbReference>
<accession>A0AAC8YUG1</accession>
<geneLocation type="plasmid" evidence="2 4">
    <name>pAA01</name>
</geneLocation>
<keyword evidence="2" id="KW-0614">Plasmid</keyword>
<evidence type="ECO:0000313" key="2">
    <source>
        <dbReference type="EMBL" id="AMS44680.1"/>
    </source>
</evidence>
<feature type="region of interest" description="Disordered" evidence="1">
    <location>
        <begin position="36"/>
        <end position="59"/>
    </location>
</feature>
<evidence type="ECO:0000313" key="5">
    <source>
        <dbReference type="Proteomes" id="UP000577697"/>
    </source>
</evidence>
<gene>
    <name evidence="2" type="ORF">AA2016_5775</name>
    <name evidence="3" type="ORF">FHS67_004795</name>
</gene>
<dbReference type="RefSeq" id="WP_067967838.1">
    <property type="nucleotide sequence ID" value="NZ_CP015006.1"/>
</dbReference>
<reference evidence="2 4" key="1">
    <citation type="submission" date="2016-03" db="EMBL/GenBank/DDBJ databases">
        <title>Complete genome of Aminobacter aminovorans KCTC 2477.</title>
        <authorList>
            <person name="Kim K.M."/>
        </authorList>
    </citation>
    <scope>NUCLEOTIDE SEQUENCE [LARGE SCALE GENOMIC DNA]</scope>
    <source>
        <strain evidence="2 4">KCTC 2477</strain>
        <plasmid evidence="2 4">pAA01</plasmid>
    </source>
</reference>
<evidence type="ECO:0000256" key="1">
    <source>
        <dbReference type="SAM" id="MobiDB-lite"/>
    </source>
</evidence>
<dbReference type="KEGG" id="aak:AA2016_5775"/>
<dbReference type="EMBL" id="CP015006">
    <property type="protein sequence ID" value="AMS44680.1"/>
    <property type="molecule type" value="Genomic_DNA"/>
</dbReference>
<dbReference type="EMBL" id="JACICB010000019">
    <property type="protein sequence ID" value="MBB3708455.1"/>
    <property type="molecule type" value="Genomic_DNA"/>
</dbReference>
<organism evidence="2 4">
    <name type="scientific">Aminobacter aminovorans</name>
    <name type="common">Chelatobacter heintzii</name>
    <dbReference type="NCBI Taxonomy" id="83263"/>
    <lineage>
        <taxon>Bacteria</taxon>
        <taxon>Pseudomonadati</taxon>
        <taxon>Pseudomonadota</taxon>
        <taxon>Alphaproteobacteria</taxon>
        <taxon>Hyphomicrobiales</taxon>
        <taxon>Phyllobacteriaceae</taxon>
        <taxon>Aminobacter</taxon>
    </lineage>
</organism>
<name>A0AAC8YUG1_AMIAI</name>
<sequence>MHQTKANRSLATGFLPAMLLCLAVMLGGSLVDSLPQASGATEPASGQMDARGRHGGPAIPERSFVVVDWRSVKATPQHDDGKSAIIPSRMDTLAMAIARPQADLVLQTDVLPSGPTYGARAPPAIS</sequence>
<evidence type="ECO:0000313" key="4">
    <source>
        <dbReference type="Proteomes" id="UP000075755"/>
    </source>
</evidence>
<dbReference type="Proteomes" id="UP000577697">
    <property type="component" value="Unassembled WGS sequence"/>
</dbReference>
<evidence type="ECO:0000313" key="3">
    <source>
        <dbReference type="EMBL" id="MBB3708455.1"/>
    </source>
</evidence>
<keyword evidence="5" id="KW-1185">Reference proteome</keyword>
<proteinExistence type="predicted"/>
<dbReference type="AlphaFoldDB" id="A0AAC8YUG1"/>
<reference evidence="3 5" key="2">
    <citation type="submission" date="2020-08" db="EMBL/GenBank/DDBJ databases">
        <title>Genomic Encyclopedia of Type Strains, Phase IV (KMG-IV): sequencing the most valuable type-strain genomes for metagenomic binning, comparative biology and taxonomic classification.</title>
        <authorList>
            <person name="Goeker M."/>
        </authorList>
    </citation>
    <scope>NUCLEOTIDE SEQUENCE [LARGE SCALE GENOMIC DNA]</scope>
    <source>
        <strain evidence="3 5">DSM 10368</strain>
    </source>
</reference>